<dbReference type="EMBL" id="CP035758">
    <property type="protein sequence ID" value="QBD77546.1"/>
    <property type="molecule type" value="Genomic_DNA"/>
</dbReference>
<protein>
    <submittedName>
        <fullName evidence="2">Uncharacterized protein</fullName>
    </submittedName>
</protein>
<organism evidence="2 3">
    <name type="scientific">Ktedonosporobacter rubrisoli</name>
    <dbReference type="NCBI Taxonomy" id="2509675"/>
    <lineage>
        <taxon>Bacteria</taxon>
        <taxon>Bacillati</taxon>
        <taxon>Chloroflexota</taxon>
        <taxon>Ktedonobacteria</taxon>
        <taxon>Ktedonobacterales</taxon>
        <taxon>Ktedonosporobacteraceae</taxon>
        <taxon>Ktedonosporobacter</taxon>
    </lineage>
</organism>
<keyword evidence="3" id="KW-1185">Reference proteome</keyword>
<proteinExistence type="predicted"/>
<sequence>MPRIDEIAYRQRKRTQTERELSTPTLDERFLAQHVIGKPALVAFLVLLNAFQRLRSQKGDILTPCCSPEEEDV</sequence>
<evidence type="ECO:0000313" key="2">
    <source>
        <dbReference type="EMBL" id="QBD77546.1"/>
    </source>
</evidence>
<evidence type="ECO:0000256" key="1">
    <source>
        <dbReference type="SAM" id="MobiDB-lite"/>
    </source>
</evidence>
<dbReference type="KEGG" id="kbs:EPA93_16730"/>
<dbReference type="Proteomes" id="UP000290365">
    <property type="component" value="Chromosome"/>
</dbReference>
<dbReference type="AlphaFoldDB" id="A0A4P6JRU5"/>
<dbReference type="RefSeq" id="WP_129888601.1">
    <property type="nucleotide sequence ID" value="NZ_CP035758.1"/>
</dbReference>
<reference evidence="2 3" key="1">
    <citation type="submission" date="2019-01" db="EMBL/GenBank/DDBJ databases">
        <title>Ktedonosporobacter rubrisoli SCAWS-G2.</title>
        <authorList>
            <person name="Huang Y."/>
            <person name="Yan B."/>
        </authorList>
    </citation>
    <scope>NUCLEOTIDE SEQUENCE [LARGE SCALE GENOMIC DNA]</scope>
    <source>
        <strain evidence="2 3">SCAWS-G2</strain>
    </source>
</reference>
<name>A0A4P6JRU5_KTERU</name>
<gene>
    <name evidence="2" type="ORF">EPA93_16730</name>
</gene>
<feature type="region of interest" description="Disordered" evidence="1">
    <location>
        <begin position="1"/>
        <end position="22"/>
    </location>
</feature>
<accession>A0A4P6JRU5</accession>
<evidence type="ECO:0000313" key="3">
    <source>
        <dbReference type="Proteomes" id="UP000290365"/>
    </source>
</evidence>